<evidence type="ECO:0000313" key="3">
    <source>
        <dbReference type="EMBL" id="CAL2105877.1"/>
    </source>
</evidence>
<evidence type="ECO:0000313" key="4">
    <source>
        <dbReference type="Proteomes" id="UP001497602"/>
    </source>
</evidence>
<dbReference type="Pfam" id="PF02911">
    <property type="entry name" value="Formyl_trans_C"/>
    <property type="match status" value="1"/>
</dbReference>
<dbReference type="SUPFAM" id="SSF53328">
    <property type="entry name" value="Formyltransferase"/>
    <property type="match status" value="1"/>
</dbReference>
<feature type="domain" description="Formyl transferase C-terminal" evidence="2">
    <location>
        <begin position="193"/>
        <end position="274"/>
    </location>
</feature>
<dbReference type="RefSeq" id="WP_348737702.1">
    <property type="nucleotide sequence ID" value="NZ_CAXJRC010000011.1"/>
</dbReference>
<dbReference type="Proteomes" id="UP001497602">
    <property type="component" value="Unassembled WGS sequence"/>
</dbReference>
<dbReference type="SUPFAM" id="SSF50486">
    <property type="entry name" value="FMT C-terminal domain-like"/>
    <property type="match status" value="1"/>
</dbReference>
<dbReference type="InterPro" id="IPR036477">
    <property type="entry name" value="Formyl_transf_N_sf"/>
</dbReference>
<dbReference type="PANTHER" id="PTHR11138">
    <property type="entry name" value="METHIONYL-TRNA FORMYLTRANSFERASE"/>
    <property type="match status" value="1"/>
</dbReference>
<dbReference type="InterPro" id="IPR011034">
    <property type="entry name" value="Formyl_transferase-like_C_sf"/>
</dbReference>
<organism evidence="3 4">
    <name type="scientific">Tenacibaculum vairaonense</name>
    <dbReference type="NCBI Taxonomy" id="3137860"/>
    <lineage>
        <taxon>Bacteria</taxon>
        <taxon>Pseudomonadati</taxon>
        <taxon>Bacteroidota</taxon>
        <taxon>Flavobacteriia</taxon>
        <taxon>Flavobacteriales</taxon>
        <taxon>Flavobacteriaceae</taxon>
        <taxon>Tenacibaculum</taxon>
    </lineage>
</organism>
<dbReference type="InterPro" id="IPR002376">
    <property type="entry name" value="Formyl_transf_N"/>
</dbReference>
<proteinExistence type="predicted"/>
<dbReference type="CDD" id="cd08369">
    <property type="entry name" value="FMT_core"/>
    <property type="match status" value="1"/>
</dbReference>
<protein>
    <recommendedName>
        <fullName evidence="5">Methionyl-tRNA formyltransferase</fullName>
    </recommendedName>
</protein>
<dbReference type="Gene3D" id="3.40.50.12230">
    <property type="match status" value="1"/>
</dbReference>
<name>A0ABM9PJW6_9FLAO</name>
<dbReference type="Pfam" id="PF00551">
    <property type="entry name" value="Formyl_trans_N"/>
    <property type="match status" value="1"/>
</dbReference>
<reference evidence="3 4" key="1">
    <citation type="submission" date="2024-05" db="EMBL/GenBank/DDBJ databases">
        <authorList>
            <person name="Duchaud E."/>
        </authorList>
    </citation>
    <scope>NUCLEOTIDE SEQUENCE [LARGE SCALE GENOMIC DNA]</scope>
    <source>
        <strain evidence="3">Ena-SAMPLE-TAB-13-05-2024-13:56:06:370-140305</strain>
    </source>
</reference>
<evidence type="ECO:0000259" key="2">
    <source>
        <dbReference type="Pfam" id="PF02911"/>
    </source>
</evidence>
<dbReference type="PANTHER" id="PTHR11138:SF5">
    <property type="entry name" value="METHIONYL-TRNA FORMYLTRANSFERASE, MITOCHONDRIAL"/>
    <property type="match status" value="1"/>
</dbReference>
<evidence type="ECO:0000259" key="1">
    <source>
        <dbReference type="Pfam" id="PF00551"/>
    </source>
</evidence>
<evidence type="ECO:0008006" key="5">
    <source>
        <dbReference type="Google" id="ProtNLM"/>
    </source>
</evidence>
<keyword evidence="4" id="KW-1185">Reference proteome</keyword>
<sequence length="289" mass="32910">MKLGVLCSGKLGLSLLEHSIKYYGIEFVLTDKKSTEICDLAKRNSIPFFAGNPRNGRGYEFIKEIYVDIIASINYLFLIEKDIINHSNKITFNIHGSLLPKYRGRTPHVWSIINGENEAGITAHLIDPNCDTGDIIFQEKVGIGIEDTGADILKKYQRLYIPLFDKVIRAVNENKIVTYPQDETKATYFGKRTPNDGGINWEWKKEDIRNWVRAQAFPYPGAFTHLDSVKIIIDKVTTKSDKVSGELGTIVKIEPKVEVKVVDGLIVLEQIRTKNYIFEIGKKFQNENR</sequence>
<gene>
    <name evidence="3" type="ORF">T190115A13A_10033</name>
</gene>
<comment type="caution">
    <text evidence="3">The sequence shown here is derived from an EMBL/GenBank/DDBJ whole genome shotgun (WGS) entry which is preliminary data.</text>
</comment>
<feature type="domain" description="Formyl transferase N-terminal" evidence="1">
    <location>
        <begin position="60"/>
        <end position="157"/>
    </location>
</feature>
<dbReference type="EMBL" id="CAXJRC010000011">
    <property type="protein sequence ID" value="CAL2105877.1"/>
    <property type="molecule type" value="Genomic_DNA"/>
</dbReference>
<dbReference type="InterPro" id="IPR005793">
    <property type="entry name" value="Formyl_trans_C"/>
</dbReference>
<accession>A0ABM9PJW6</accession>